<keyword evidence="1" id="KW-0812">Transmembrane</keyword>
<proteinExistence type="predicted"/>
<dbReference type="EMBL" id="CENE01000005">
    <property type="protein sequence ID" value="CEQ40189.1"/>
    <property type="molecule type" value="Genomic_DNA"/>
</dbReference>
<dbReference type="InterPro" id="IPR050327">
    <property type="entry name" value="Proton-linked_MCT"/>
</dbReference>
<evidence type="ECO:0000256" key="1">
    <source>
        <dbReference type="SAM" id="Phobius"/>
    </source>
</evidence>
<sequence length="189" mass="20173">MVLYTAGLFGLSYATEYWQIFLAQGVACGLASGIAFLPAASSVSHWFKIRRATALGFLATGSSVGGAAPSHADLFVAPVGFLTLGLLIIANLTIKSRLPPRKVEKIFDFHPLKEFGFLLFVLGETVIMWLADKYGPLAVLTPNCILSGVLIFLFLPMCKSTAGTIVFCCLFGFASGAFPNKRKSDGPGE</sequence>
<feature type="transmembrane region" description="Helical" evidence="1">
    <location>
        <begin position="52"/>
        <end position="68"/>
    </location>
</feature>
<feature type="transmembrane region" description="Helical" evidence="1">
    <location>
        <begin position="74"/>
        <end position="94"/>
    </location>
</feature>
<keyword evidence="1" id="KW-0472">Membrane</keyword>
<keyword evidence="1" id="KW-1133">Transmembrane helix</keyword>
<dbReference type="PANTHER" id="PTHR11360">
    <property type="entry name" value="MONOCARBOXYLATE TRANSPORTER"/>
    <property type="match status" value="1"/>
</dbReference>
<dbReference type="AlphaFoldDB" id="A0A0D6EJQ2"/>
<dbReference type="PANTHER" id="PTHR11360:SF177">
    <property type="entry name" value="RIBOFLAVIN TRANSPORTER MCH5"/>
    <property type="match status" value="1"/>
</dbReference>
<dbReference type="OrthoDB" id="6499973at2759"/>
<accession>A0A0D6EJQ2</accession>
<dbReference type="SUPFAM" id="SSF103473">
    <property type="entry name" value="MFS general substrate transporter"/>
    <property type="match status" value="1"/>
</dbReference>
<protein>
    <submittedName>
        <fullName evidence="2">SPOSA6832_01777-mRNA-1:cds</fullName>
    </submittedName>
</protein>
<dbReference type="Gene3D" id="1.20.1250.20">
    <property type="entry name" value="MFS general substrate transporter like domains"/>
    <property type="match status" value="1"/>
</dbReference>
<evidence type="ECO:0000313" key="2">
    <source>
        <dbReference type="EMBL" id="CEQ40189.1"/>
    </source>
</evidence>
<feature type="transmembrane region" description="Helical" evidence="1">
    <location>
        <begin position="115"/>
        <end position="131"/>
    </location>
</feature>
<dbReference type="Proteomes" id="UP000243876">
    <property type="component" value="Unassembled WGS sequence"/>
</dbReference>
<feature type="transmembrane region" description="Helical" evidence="1">
    <location>
        <begin position="162"/>
        <end position="179"/>
    </location>
</feature>
<feature type="non-terminal residue" evidence="2">
    <location>
        <position position="1"/>
    </location>
</feature>
<evidence type="ECO:0000313" key="3">
    <source>
        <dbReference type="Proteomes" id="UP000243876"/>
    </source>
</evidence>
<keyword evidence="3" id="KW-1185">Reference proteome</keyword>
<reference evidence="3" key="1">
    <citation type="submission" date="2015-02" db="EMBL/GenBank/DDBJ databases">
        <authorList>
            <person name="Gon?alves P."/>
        </authorList>
    </citation>
    <scope>NUCLEOTIDE SEQUENCE [LARGE SCALE GENOMIC DNA]</scope>
</reference>
<organism evidence="2 3">
    <name type="scientific">Sporidiobolus salmonicolor</name>
    <name type="common">Yeast-like fungus</name>
    <name type="synonym">Sporobolomyces salmonicolor</name>
    <dbReference type="NCBI Taxonomy" id="5005"/>
    <lineage>
        <taxon>Eukaryota</taxon>
        <taxon>Fungi</taxon>
        <taxon>Dikarya</taxon>
        <taxon>Basidiomycota</taxon>
        <taxon>Pucciniomycotina</taxon>
        <taxon>Microbotryomycetes</taxon>
        <taxon>Sporidiobolales</taxon>
        <taxon>Sporidiobolaceae</taxon>
        <taxon>Sporobolomyces</taxon>
    </lineage>
</organism>
<dbReference type="InterPro" id="IPR036259">
    <property type="entry name" value="MFS_trans_sf"/>
</dbReference>
<gene>
    <name evidence="2" type="primary">SPOSA6832_01777</name>
</gene>
<name>A0A0D6EJQ2_SPOSA</name>
<feature type="transmembrane region" description="Helical" evidence="1">
    <location>
        <begin position="20"/>
        <end position="40"/>
    </location>
</feature>